<dbReference type="GO" id="GO:0016301">
    <property type="term" value="F:kinase activity"/>
    <property type="evidence" value="ECO:0007669"/>
    <property type="project" value="UniProtKB-KW"/>
</dbReference>
<organism evidence="6 7">
    <name type="scientific">Mycobacterium kyorinense</name>
    <dbReference type="NCBI Taxonomy" id="487514"/>
    <lineage>
        <taxon>Bacteria</taxon>
        <taxon>Bacillati</taxon>
        <taxon>Actinomycetota</taxon>
        <taxon>Actinomycetes</taxon>
        <taxon>Mycobacteriales</taxon>
        <taxon>Mycobacteriaceae</taxon>
        <taxon>Mycobacterium</taxon>
    </lineage>
</organism>
<evidence type="ECO:0000313" key="6">
    <source>
        <dbReference type="EMBL" id="ORW05388.1"/>
    </source>
</evidence>
<dbReference type="Gene3D" id="1.10.10.10">
    <property type="entry name" value="Winged helix-like DNA-binding domain superfamily/Winged helix DNA-binding domain"/>
    <property type="match status" value="1"/>
</dbReference>
<accession>A0A1X1Y2S1</accession>
<name>A0A1X1Y2S1_9MYCO</name>
<dbReference type="Pfam" id="PF13185">
    <property type="entry name" value="GAF_2"/>
    <property type="match status" value="1"/>
</dbReference>
<gene>
    <name evidence="6" type="ORF">AWC14_26850</name>
</gene>
<feature type="domain" description="ANTAR" evidence="5">
    <location>
        <begin position="162"/>
        <end position="223"/>
    </location>
</feature>
<dbReference type="SUPFAM" id="SSF52172">
    <property type="entry name" value="CheY-like"/>
    <property type="match status" value="1"/>
</dbReference>
<dbReference type="InterPro" id="IPR003018">
    <property type="entry name" value="GAF"/>
</dbReference>
<keyword evidence="1" id="KW-0808">Transferase</keyword>
<keyword evidence="7" id="KW-1185">Reference proteome</keyword>
<dbReference type="AlphaFoldDB" id="A0A1X1Y2S1"/>
<dbReference type="RefSeq" id="WP_045374850.1">
    <property type="nucleotide sequence ID" value="NZ_BBKA01000018.1"/>
</dbReference>
<keyword evidence="2 6" id="KW-0418">Kinase</keyword>
<evidence type="ECO:0000256" key="4">
    <source>
        <dbReference type="ARBA" id="ARBA00023163"/>
    </source>
</evidence>
<dbReference type="InterPro" id="IPR012074">
    <property type="entry name" value="GAF_ANTAR"/>
</dbReference>
<evidence type="ECO:0000313" key="7">
    <source>
        <dbReference type="Proteomes" id="UP000193487"/>
    </source>
</evidence>
<evidence type="ECO:0000259" key="5">
    <source>
        <dbReference type="PROSITE" id="PS50921"/>
    </source>
</evidence>
<dbReference type="InterPro" id="IPR005561">
    <property type="entry name" value="ANTAR"/>
</dbReference>
<dbReference type="Pfam" id="PF03861">
    <property type="entry name" value="ANTAR"/>
    <property type="match status" value="1"/>
</dbReference>
<dbReference type="SMART" id="SM01012">
    <property type="entry name" value="ANTAR"/>
    <property type="match status" value="1"/>
</dbReference>
<dbReference type="PROSITE" id="PS50921">
    <property type="entry name" value="ANTAR"/>
    <property type="match status" value="1"/>
</dbReference>
<dbReference type="SUPFAM" id="SSF55781">
    <property type="entry name" value="GAF domain-like"/>
    <property type="match status" value="1"/>
</dbReference>
<dbReference type="EMBL" id="LQPE01000085">
    <property type="protein sequence ID" value="ORW05388.1"/>
    <property type="molecule type" value="Genomic_DNA"/>
</dbReference>
<evidence type="ECO:0000256" key="1">
    <source>
        <dbReference type="ARBA" id="ARBA00022679"/>
    </source>
</evidence>
<sequence length="228" mass="24424">MPDVSGHEVAQRMAELARSVAAPAKVEDVLATVTGAAVELLPGADTAGVLLVSKGGKFESLFGTSEMVYKLDQLQAKYNEGPCLDAAHDDLMLRADDFAIETRWPNFSRALAEIGVYSCLSFKLYAGDRTAGALNVFGLKAHAFTAESEALGSVLAAHAAAAILASRHSEQLRSAINSRDVIGQAKGIIMERYKVDALRAFEMLRKLSQDTNVKLAELAQRVVDTRGT</sequence>
<dbReference type="PIRSF" id="PIRSF036625">
    <property type="entry name" value="GAF_ANTAR"/>
    <property type="match status" value="1"/>
</dbReference>
<reference evidence="6 7" key="1">
    <citation type="submission" date="2016-01" db="EMBL/GenBank/DDBJ databases">
        <title>The new phylogeny of the genus Mycobacterium.</title>
        <authorList>
            <person name="Tarcisio F."/>
            <person name="Conor M."/>
            <person name="Antonella G."/>
            <person name="Elisabetta G."/>
            <person name="Giulia F.S."/>
            <person name="Sara T."/>
            <person name="Anna F."/>
            <person name="Clotilde B."/>
            <person name="Roberto B."/>
            <person name="Veronica D.S."/>
            <person name="Fabio R."/>
            <person name="Monica P."/>
            <person name="Olivier J."/>
            <person name="Enrico T."/>
            <person name="Nicola S."/>
        </authorList>
    </citation>
    <scope>NUCLEOTIDE SEQUENCE [LARGE SCALE GENOMIC DNA]</scope>
    <source>
        <strain evidence="6 7">DSM 45166</strain>
    </source>
</reference>
<proteinExistence type="predicted"/>
<dbReference type="Gene3D" id="3.30.450.40">
    <property type="match status" value="1"/>
</dbReference>
<keyword evidence="4" id="KW-0804">Transcription</keyword>
<evidence type="ECO:0000256" key="3">
    <source>
        <dbReference type="ARBA" id="ARBA00023015"/>
    </source>
</evidence>
<keyword evidence="3" id="KW-0805">Transcription regulation</keyword>
<dbReference type="OrthoDB" id="4629915at2"/>
<evidence type="ECO:0000256" key="2">
    <source>
        <dbReference type="ARBA" id="ARBA00022777"/>
    </source>
</evidence>
<protein>
    <submittedName>
        <fullName evidence="6">Histidine kinase</fullName>
    </submittedName>
</protein>
<comment type="caution">
    <text evidence="6">The sequence shown here is derived from an EMBL/GenBank/DDBJ whole genome shotgun (WGS) entry which is preliminary data.</text>
</comment>
<dbReference type="InterPro" id="IPR011006">
    <property type="entry name" value="CheY-like_superfamily"/>
</dbReference>
<dbReference type="GO" id="GO:0003723">
    <property type="term" value="F:RNA binding"/>
    <property type="evidence" value="ECO:0007669"/>
    <property type="project" value="InterPro"/>
</dbReference>
<dbReference type="InterPro" id="IPR029016">
    <property type="entry name" value="GAF-like_dom_sf"/>
</dbReference>
<dbReference type="InterPro" id="IPR036388">
    <property type="entry name" value="WH-like_DNA-bd_sf"/>
</dbReference>
<dbReference type="Proteomes" id="UP000193487">
    <property type="component" value="Unassembled WGS sequence"/>
</dbReference>